<proteinExistence type="predicted"/>
<gene>
    <name evidence="1" type="ORF">FHR80_004450</name>
</gene>
<reference evidence="1 2" key="2">
    <citation type="submission" date="2020-08" db="EMBL/GenBank/DDBJ databases">
        <authorList>
            <person name="Partida-Martinez L."/>
            <person name="Huntemann M."/>
            <person name="Clum A."/>
            <person name="Wang J."/>
            <person name="Palaniappan K."/>
            <person name="Ritter S."/>
            <person name="Chen I.-M."/>
            <person name="Stamatis D."/>
            <person name="Reddy T."/>
            <person name="O'Malley R."/>
            <person name="Daum C."/>
            <person name="Shapiro N."/>
            <person name="Ivanova N."/>
            <person name="Kyrpides N."/>
            <person name="Woyke T."/>
        </authorList>
    </citation>
    <scope>NUCLEOTIDE SEQUENCE [LARGE SCALE GENOMIC DNA]</scope>
    <source>
        <strain evidence="1 2">RAS26</strain>
    </source>
</reference>
<comment type="caution">
    <text evidence="1">The sequence shown here is derived from an EMBL/GenBank/DDBJ whole genome shotgun (WGS) entry which is preliminary data.</text>
</comment>
<name>A0A7W4UL11_9CELL</name>
<dbReference type="AlphaFoldDB" id="A0A7W4UL11"/>
<evidence type="ECO:0000313" key="2">
    <source>
        <dbReference type="Proteomes" id="UP000518206"/>
    </source>
</evidence>
<reference evidence="1 2" key="1">
    <citation type="submission" date="2020-08" db="EMBL/GenBank/DDBJ databases">
        <title>The Agave Microbiome: Exploring the role of microbial communities in plant adaptations to desert environments.</title>
        <authorList>
            <person name="Partida-Martinez L.P."/>
        </authorList>
    </citation>
    <scope>NUCLEOTIDE SEQUENCE [LARGE SCALE GENOMIC DNA]</scope>
    <source>
        <strain evidence="1 2">RAS26</strain>
    </source>
</reference>
<protein>
    <recommendedName>
        <fullName evidence="3">ANTAR domain-containing protein</fullName>
    </recommendedName>
</protein>
<dbReference type="Proteomes" id="UP000518206">
    <property type="component" value="Unassembled WGS sequence"/>
</dbReference>
<evidence type="ECO:0008006" key="3">
    <source>
        <dbReference type="Google" id="ProtNLM"/>
    </source>
</evidence>
<organism evidence="1 2">
    <name type="scientific">Cellulomonas cellasea</name>
    <dbReference type="NCBI Taxonomy" id="43670"/>
    <lineage>
        <taxon>Bacteria</taxon>
        <taxon>Bacillati</taxon>
        <taxon>Actinomycetota</taxon>
        <taxon>Actinomycetes</taxon>
        <taxon>Micrococcales</taxon>
        <taxon>Cellulomonadaceae</taxon>
        <taxon>Cellulomonas</taxon>
    </lineage>
</organism>
<sequence>MRAAAGLPDETSVVNHDLPMRSLDDARDGSKALAALDTVELAVRFLARALHVPPDEARQILQLGAARRGVDLASYASTVLDPLDR</sequence>
<dbReference type="RefSeq" id="WP_183298215.1">
    <property type="nucleotide sequence ID" value="NZ_JACHVX010000011.1"/>
</dbReference>
<accession>A0A7W4UL11</accession>
<dbReference type="EMBL" id="JACHVX010000011">
    <property type="protein sequence ID" value="MBB2925503.1"/>
    <property type="molecule type" value="Genomic_DNA"/>
</dbReference>
<evidence type="ECO:0000313" key="1">
    <source>
        <dbReference type="EMBL" id="MBB2925503.1"/>
    </source>
</evidence>